<dbReference type="AlphaFoldDB" id="A0A6A5XJL1"/>
<keyword evidence="2" id="KW-1185">Reference proteome</keyword>
<gene>
    <name evidence="1" type="ORF">BU24DRAFT_263552</name>
</gene>
<dbReference type="EMBL" id="ML978072">
    <property type="protein sequence ID" value="KAF2013066.1"/>
    <property type="molecule type" value="Genomic_DNA"/>
</dbReference>
<dbReference type="GeneID" id="54279923"/>
<evidence type="ECO:0000313" key="1">
    <source>
        <dbReference type="EMBL" id="KAF2013066.1"/>
    </source>
</evidence>
<accession>A0A6A5XJL1</accession>
<dbReference type="Proteomes" id="UP000799778">
    <property type="component" value="Unassembled WGS sequence"/>
</dbReference>
<name>A0A6A5XJL1_9PLEO</name>
<protein>
    <submittedName>
        <fullName evidence="1">Uncharacterized protein</fullName>
    </submittedName>
</protein>
<sequence>MSPQQLIPLPPPPPPPVQNAPDIVVPGRYLSGPFHGKDTIFEIRYPRRHILRQVHAAQAADFEEYKWLFQYGDSDKWYFKPTKSQRHHWARQELSGRKADEIPAVEEVMPITFEQPILWASAALTTPPDDDIYDCGEDHSGCDDFSGRCQTCTDEKSEALESTDLEYCVVMSALQGHAPGCPHPGRKMYMMARCGSREAAATQAFHYASLGSHVVFSCVFRLGESFEDRIGPVARVEELWNLAEEAENDEVIRVFY</sequence>
<organism evidence="1 2">
    <name type="scientific">Aaosphaeria arxii CBS 175.79</name>
    <dbReference type="NCBI Taxonomy" id="1450172"/>
    <lineage>
        <taxon>Eukaryota</taxon>
        <taxon>Fungi</taxon>
        <taxon>Dikarya</taxon>
        <taxon>Ascomycota</taxon>
        <taxon>Pezizomycotina</taxon>
        <taxon>Dothideomycetes</taxon>
        <taxon>Pleosporomycetidae</taxon>
        <taxon>Pleosporales</taxon>
        <taxon>Pleosporales incertae sedis</taxon>
        <taxon>Aaosphaeria</taxon>
    </lineage>
</organism>
<dbReference type="RefSeq" id="XP_033381405.1">
    <property type="nucleotide sequence ID" value="XM_033522526.1"/>
</dbReference>
<proteinExistence type="predicted"/>
<dbReference type="OrthoDB" id="3946340at2759"/>
<reference evidence="1" key="1">
    <citation type="journal article" date="2020" name="Stud. Mycol.">
        <title>101 Dothideomycetes genomes: a test case for predicting lifestyles and emergence of pathogens.</title>
        <authorList>
            <person name="Haridas S."/>
            <person name="Albert R."/>
            <person name="Binder M."/>
            <person name="Bloem J."/>
            <person name="Labutti K."/>
            <person name="Salamov A."/>
            <person name="Andreopoulos B."/>
            <person name="Baker S."/>
            <person name="Barry K."/>
            <person name="Bills G."/>
            <person name="Bluhm B."/>
            <person name="Cannon C."/>
            <person name="Castanera R."/>
            <person name="Culley D."/>
            <person name="Daum C."/>
            <person name="Ezra D."/>
            <person name="Gonzalez J."/>
            <person name="Henrissat B."/>
            <person name="Kuo A."/>
            <person name="Liang C."/>
            <person name="Lipzen A."/>
            <person name="Lutzoni F."/>
            <person name="Magnuson J."/>
            <person name="Mondo S."/>
            <person name="Nolan M."/>
            <person name="Ohm R."/>
            <person name="Pangilinan J."/>
            <person name="Park H.-J."/>
            <person name="Ramirez L."/>
            <person name="Alfaro M."/>
            <person name="Sun H."/>
            <person name="Tritt A."/>
            <person name="Yoshinaga Y."/>
            <person name="Zwiers L.-H."/>
            <person name="Turgeon B."/>
            <person name="Goodwin S."/>
            <person name="Spatafora J."/>
            <person name="Crous P."/>
            <person name="Grigoriev I."/>
        </authorList>
    </citation>
    <scope>NUCLEOTIDE SEQUENCE</scope>
    <source>
        <strain evidence="1">CBS 175.79</strain>
    </source>
</reference>
<evidence type="ECO:0000313" key="2">
    <source>
        <dbReference type="Proteomes" id="UP000799778"/>
    </source>
</evidence>